<dbReference type="PANTHER" id="PTHR43272">
    <property type="entry name" value="LONG-CHAIN-FATTY-ACID--COA LIGASE"/>
    <property type="match status" value="1"/>
</dbReference>
<dbReference type="OrthoDB" id="9799237at2"/>
<protein>
    <submittedName>
        <fullName evidence="5">Long-chain acyl-CoA synthetase</fullName>
    </submittedName>
</protein>
<dbReference type="InterPro" id="IPR000873">
    <property type="entry name" value="AMP-dep_synth/lig_dom"/>
</dbReference>
<dbReference type="AlphaFoldDB" id="A0A562VPM5"/>
<dbReference type="GO" id="GO:0004467">
    <property type="term" value="F:long-chain fatty acid-CoA ligase activity"/>
    <property type="evidence" value="ECO:0007669"/>
    <property type="project" value="TreeGrafter"/>
</dbReference>
<dbReference type="InterPro" id="IPR020845">
    <property type="entry name" value="AMP-binding_CS"/>
</dbReference>
<evidence type="ECO:0000256" key="1">
    <source>
        <dbReference type="ARBA" id="ARBA00022598"/>
    </source>
</evidence>
<keyword evidence="1" id="KW-0436">Ligase</keyword>
<dbReference type="InterPro" id="IPR042099">
    <property type="entry name" value="ANL_N_sf"/>
</dbReference>
<dbReference type="RefSeq" id="WP_145020092.1">
    <property type="nucleotide sequence ID" value="NZ_VLLN01000006.1"/>
</dbReference>
<evidence type="ECO:0000313" key="5">
    <source>
        <dbReference type="EMBL" id="TWJ19850.1"/>
    </source>
</evidence>
<evidence type="ECO:0000313" key="6">
    <source>
        <dbReference type="Proteomes" id="UP000319449"/>
    </source>
</evidence>
<feature type="domain" description="AMP-dependent synthetase/ligase" evidence="4">
    <location>
        <begin position="14"/>
        <end position="430"/>
    </location>
</feature>
<dbReference type="PANTHER" id="PTHR43272:SF32">
    <property type="entry name" value="AMP-DEPENDENT SYNTHETASE_LIGASE DOMAIN-CONTAINING PROTEIN"/>
    <property type="match status" value="1"/>
</dbReference>
<evidence type="ECO:0000256" key="3">
    <source>
        <dbReference type="ARBA" id="ARBA00023098"/>
    </source>
</evidence>
<reference evidence="5 6" key="1">
    <citation type="submission" date="2019-07" db="EMBL/GenBank/DDBJ databases">
        <title>Genomic Encyclopedia of Archaeal and Bacterial Type Strains, Phase II (KMG-II): from individual species to whole genera.</title>
        <authorList>
            <person name="Goeker M."/>
        </authorList>
    </citation>
    <scope>NUCLEOTIDE SEQUENCE [LARGE SCALE GENOMIC DNA]</scope>
    <source>
        <strain evidence="5 6">ATCC BAA-1139</strain>
    </source>
</reference>
<dbReference type="SUPFAM" id="SSF56801">
    <property type="entry name" value="Acetyl-CoA synthetase-like"/>
    <property type="match status" value="1"/>
</dbReference>
<evidence type="ECO:0000256" key="2">
    <source>
        <dbReference type="ARBA" id="ARBA00022832"/>
    </source>
</evidence>
<dbReference type="Pfam" id="PF23562">
    <property type="entry name" value="AMP-binding_C_3"/>
    <property type="match status" value="1"/>
</dbReference>
<organism evidence="5 6">
    <name type="scientific">Geobacter argillaceus</name>
    <dbReference type="NCBI Taxonomy" id="345631"/>
    <lineage>
        <taxon>Bacteria</taxon>
        <taxon>Pseudomonadati</taxon>
        <taxon>Thermodesulfobacteriota</taxon>
        <taxon>Desulfuromonadia</taxon>
        <taxon>Geobacterales</taxon>
        <taxon>Geobacteraceae</taxon>
        <taxon>Geobacter</taxon>
    </lineage>
</organism>
<accession>A0A562VPM5</accession>
<dbReference type="Gene3D" id="3.40.50.12780">
    <property type="entry name" value="N-terminal domain of ligase-like"/>
    <property type="match status" value="1"/>
</dbReference>
<dbReference type="Pfam" id="PF00501">
    <property type="entry name" value="AMP-binding"/>
    <property type="match status" value="1"/>
</dbReference>
<keyword evidence="3" id="KW-0443">Lipid metabolism</keyword>
<keyword evidence="6" id="KW-1185">Reference proteome</keyword>
<gene>
    <name evidence="5" type="ORF">JN12_01340</name>
</gene>
<dbReference type="GO" id="GO:0016020">
    <property type="term" value="C:membrane"/>
    <property type="evidence" value="ECO:0007669"/>
    <property type="project" value="TreeGrafter"/>
</dbReference>
<proteinExistence type="predicted"/>
<sequence>MSEIPYKSIPDMLRKNAAALKGKLALKYRKQREHVTLSYAQYYLRALMAARGLRKLNMQPGDRIAILSENRAGWVIADMGILAARGVTVPVYATNTPEQIEYVLNHSGAWIVFVSTKFQYSKLLKIREAIPQVKQVISFERFLGDPKLPVCTFYQLSEIDLPITEDEQRELEAEIDLITPDDLLTVIYTSGTTGVPKGVMLTHGNILFDAWYGAKKAAIVSERDTFLSFLPLSHVFERTVGYYLAIMRGALMAFADSIEKVPENMQEVKPTIMICVPRLFEKIYSRIFETVHKMPLVKRWLFHWALRIGKEYVDTKYVEQREPAFATRAEYALADLLIFRKLREIFGGNMRAFCSGGAPLDKTINEFFWIIGLPILEGYGLTETSPIVTINTREAVRFGSIGTVLEYTEVKCDKDGELLVKGPQVMAGYYNDPEATRQTIEDGWFRTGDIGHIDDGFVYITDRKKELIITAGGKNIAPQPVENELKLDKYISQSYVYGDRKPYLVALLVPNFERIVEYAREHHINYYDMDDLVMNEEIESLLTQRVAEINSRLAQYESIKKFVLLPRDFSIDGGELTPTLKLRRKVIHDKYKDRIERMYAENGN</sequence>
<dbReference type="Proteomes" id="UP000319449">
    <property type="component" value="Unassembled WGS sequence"/>
</dbReference>
<evidence type="ECO:0000259" key="4">
    <source>
        <dbReference type="Pfam" id="PF00501"/>
    </source>
</evidence>
<dbReference type="CDD" id="cd05907">
    <property type="entry name" value="VL_LC_FACS_like"/>
    <property type="match status" value="1"/>
</dbReference>
<keyword evidence="2" id="KW-0276">Fatty acid metabolism</keyword>
<dbReference type="EMBL" id="VLLN01000006">
    <property type="protein sequence ID" value="TWJ19850.1"/>
    <property type="molecule type" value="Genomic_DNA"/>
</dbReference>
<comment type="caution">
    <text evidence="5">The sequence shown here is derived from an EMBL/GenBank/DDBJ whole genome shotgun (WGS) entry which is preliminary data.</text>
</comment>
<name>A0A562VPM5_9BACT</name>
<dbReference type="PROSITE" id="PS00455">
    <property type="entry name" value="AMP_BINDING"/>
    <property type="match status" value="1"/>
</dbReference>